<reference evidence="2 3" key="1">
    <citation type="submission" date="2020-12" db="EMBL/GenBank/DDBJ databases">
        <title>Whole genome sequences of gut porcine anaerobes.</title>
        <authorList>
            <person name="Kubasova T."/>
            <person name="Jahodarova E."/>
            <person name="Rychlik I."/>
        </authorList>
    </citation>
    <scope>NUCLEOTIDE SEQUENCE [LARGE SCALE GENOMIC DNA]</scope>
    <source>
        <strain evidence="2 3">An867</strain>
    </source>
</reference>
<proteinExistence type="predicted"/>
<comment type="caution">
    <text evidence="2">The sequence shown here is derived from an EMBL/GenBank/DDBJ whole genome shotgun (WGS) entry which is preliminary data.</text>
</comment>
<dbReference type="RefSeq" id="WP_235322942.1">
    <property type="nucleotide sequence ID" value="NZ_JAFBIT010000001.1"/>
</dbReference>
<keyword evidence="1" id="KW-0812">Transmembrane</keyword>
<keyword evidence="3" id="KW-1185">Reference proteome</keyword>
<keyword evidence="1" id="KW-1133">Transmembrane helix</keyword>
<name>A0ABS9CP10_9FIRM</name>
<gene>
    <name evidence="2" type="ORF">JQM67_04825</name>
</gene>
<sequence>MSKGRGRADTHKKKKLGGWILLSVLTTLNLLLSVLLRISDRRRVLQAIEKDGQLSVLYTGEKTTKTE</sequence>
<accession>A0ABS9CP10</accession>
<keyword evidence="1" id="KW-0472">Membrane</keyword>
<protein>
    <submittedName>
        <fullName evidence="2">Uncharacterized protein</fullName>
    </submittedName>
</protein>
<dbReference type="EMBL" id="JAFBIT010000001">
    <property type="protein sequence ID" value="MCF2651917.1"/>
    <property type="molecule type" value="Genomic_DNA"/>
</dbReference>
<dbReference type="Proteomes" id="UP001299220">
    <property type="component" value="Unassembled WGS sequence"/>
</dbReference>
<evidence type="ECO:0000256" key="1">
    <source>
        <dbReference type="SAM" id="Phobius"/>
    </source>
</evidence>
<evidence type="ECO:0000313" key="3">
    <source>
        <dbReference type="Proteomes" id="UP001299220"/>
    </source>
</evidence>
<organism evidence="2 3">
    <name type="scientific">Anaeromassilibacillus senegalensis</name>
    <dbReference type="NCBI Taxonomy" id="1673717"/>
    <lineage>
        <taxon>Bacteria</taxon>
        <taxon>Bacillati</taxon>
        <taxon>Bacillota</taxon>
        <taxon>Clostridia</taxon>
        <taxon>Eubacteriales</taxon>
        <taxon>Acutalibacteraceae</taxon>
        <taxon>Anaeromassilibacillus</taxon>
    </lineage>
</organism>
<feature type="transmembrane region" description="Helical" evidence="1">
    <location>
        <begin position="16"/>
        <end position="36"/>
    </location>
</feature>
<evidence type="ECO:0000313" key="2">
    <source>
        <dbReference type="EMBL" id="MCF2651917.1"/>
    </source>
</evidence>